<feature type="non-terminal residue" evidence="1">
    <location>
        <position position="1"/>
    </location>
</feature>
<organism evidence="1 2">
    <name type="scientific">Armillaria solidipes</name>
    <dbReference type="NCBI Taxonomy" id="1076256"/>
    <lineage>
        <taxon>Eukaryota</taxon>
        <taxon>Fungi</taxon>
        <taxon>Dikarya</taxon>
        <taxon>Basidiomycota</taxon>
        <taxon>Agaricomycotina</taxon>
        <taxon>Agaricomycetes</taxon>
        <taxon>Agaricomycetidae</taxon>
        <taxon>Agaricales</taxon>
        <taxon>Marasmiineae</taxon>
        <taxon>Physalacriaceae</taxon>
        <taxon>Armillaria</taxon>
    </lineage>
</organism>
<dbReference type="Proteomes" id="UP000218334">
    <property type="component" value="Unassembled WGS sequence"/>
</dbReference>
<accession>A0A2H3B5P6</accession>
<reference evidence="2" key="1">
    <citation type="journal article" date="2017" name="Nat. Ecol. Evol.">
        <title>Genome expansion and lineage-specific genetic innovations in the forest pathogenic fungi Armillaria.</title>
        <authorList>
            <person name="Sipos G."/>
            <person name="Prasanna A.N."/>
            <person name="Walter M.C."/>
            <person name="O'Connor E."/>
            <person name="Balint B."/>
            <person name="Krizsan K."/>
            <person name="Kiss B."/>
            <person name="Hess J."/>
            <person name="Varga T."/>
            <person name="Slot J."/>
            <person name="Riley R."/>
            <person name="Boka B."/>
            <person name="Rigling D."/>
            <person name="Barry K."/>
            <person name="Lee J."/>
            <person name="Mihaltcheva S."/>
            <person name="LaButti K."/>
            <person name="Lipzen A."/>
            <person name="Waldron R."/>
            <person name="Moloney N.M."/>
            <person name="Sperisen C."/>
            <person name="Kredics L."/>
            <person name="Vagvoelgyi C."/>
            <person name="Patrignani A."/>
            <person name="Fitzpatrick D."/>
            <person name="Nagy I."/>
            <person name="Doyle S."/>
            <person name="Anderson J.B."/>
            <person name="Grigoriev I.V."/>
            <person name="Gueldener U."/>
            <person name="Muensterkoetter M."/>
            <person name="Nagy L.G."/>
        </authorList>
    </citation>
    <scope>NUCLEOTIDE SEQUENCE [LARGE SCALE GENOMIC DNA]</scope>
    <source>
        <strain evidence="2">28-4</strain>
    </source>
</reference>
<evidence type="ECO:0000313" key="2">
    <source>
        <dbReference type="Proteomes" id="UP000218334"/>
    </source>
</evidence>
<evidence type="ECO:0000313" key="1">
    <source>
        <dbReference type="EMBL" id="PBK59163.1"/>
    </source>
</evidence>
<keyword evidence="2" id="KW-1185">Reference proteome</keyword>
<protein>
    <recommendedName>
        <fullName evidence="3">Heterokaryon incompatibility domain-containing protein</fullName>
    </recommendedName>
</protein>
<dbReference type="AlphaFoldDB" id="A0A2H3B5P6"/>
<feature type="non-terminal residue" evidence="1">
    <location>
        <position position="227"/>
    </location>
</feature>
<name>A0A2H3B5P6_9AGAR</name>
<proteinExistence type="predicted"/>
<evidence type="ECO:0008006" key="3">
    <source>
        <dbReference type="Google" id="ProtNLM"/>
    </source>
</evidence>
<gene>
    <name evidence="1" type="ORF">ARMSODRAFT_856654</name>
</gene>
<sequence length="227" mass="25713">TPINAREWPVPLPNDCNLNLVRIEMLQHKAEYVWLDVLCLRQQGGEGEDLRGEEWKLDVPTIGFVYSGAPVVCYYSGLGRPLCLKPGYFDSDRCWFNRAWTLQEIVDGAITGGDTGDTAMVDEEIQTEFNERLKSLRETLHSHLNSVVGVASQMQDRVSTNPIDRIAGMAYLLDAKSLPAYYAKRSEEDAWVALVNAMSAQSRAELFIYYPEPGKGSKYWRPSWEEV</sequence>
<dbReference type="EMBL" id="KZ293511">
    <property type="protein sequence ID" value="PBK59163.1"/>
    <property type="molecule type" value="Genomic_DNA"/>
</dbReference>